<dbReference type="Pfam" id="PF00621">
    <property type="entry name" value="RhoGEF"/>
    <property type="match status" value="1"/>
</dbReference>
<feature type="domain" description="SH3" evidence="11">
    <location>
        <begin position="706"/>
        <end position="768"/>
    </location>
</feature>
<dbReference type="InterPro" id="IPR001715">
    <property type="entry name" value="CH_dom"/>
</dbReference>
<dbReference type="Pfam" id="PF00017">
    <property type="entry name" value="SH2"/>
    <property type="match status" value="1"/>
</dbReference>
<dbReference type="AlphaFoldDB" id="A0A0R3PTA2"/>
<keyword evidence="6" id="KW-0862">Zinc</keyword>
<reference evidence="17" key="1">
    <citation type="submission" date="2017-02" db="UniProtKB">
        <authorList>
            <consortium name="WormBaseParasite"/>
        </authorList>
    </citation>
    <scope>IDENTIFICATION</scope>
</reference>
<dbReference type="SMART" id="SM00326">
    <property type="entry name" value="SH3"/>
    <property type="match status" value="2"/>
</dbReference>
<dbReference type="Gene3D" id="3.30.60.20">
    <property type="match status" value="1"/>
</dbReference>
<evidence type="ECO:0000256" key="4">
    <source>
        <dbReference type="ARBA" id="ARBA00022723"/>
    </source>
</evidence>
<dbReference type="OrthoDB" id="5340910at2759"/>
<dbReference type="Pfam" id="PF00018">
    <property type="entry name" value="SH3_1"/>
    <property type="match status" value="1"/>
</dbReference>
<dbReference type="STRING" id="334426.A0A0R3PTA2"/>
<dbReference type="CDD" id="cd00160">
    <property type="entry name" value="RhoGEF"/>
    <property type="match status" value="1"/>
</dbReference>
<feature type="domain" description="SH2" evidence="10">
    <location>
        <begin position="821"/>
        <end position="856"/>
    </location>
</feature>
<dbReference type="CDD" id="cd00174">
    <property type="entry name" value="SH3"/>
    <property type="match status" value="2"/>
</dbReference>
<evidence type="ECO:0000313" key="16">
    <source>
        <dbReference type="Proteomes" id="UP000267027"/>
    </source>
</evidence>
<dbReference type="EMBL" id="UYYA01004231">
    <property type="protein sequence ID" value="VDM60566.1"/>
    <property type="molecule type" value="Genomic_DNA"/>
</dbReference>
<dbReference type="InterPro" id="IPR002219">
    <property type="entry name" value="PKC_DAG/PE"/>
</dbReference>
<keyword evidence="2" id="KW-0597">Phosphoprotein</keyword>
<dbReference type="CDD" id="cd20810">
    <property type="entry name" value="C1_VAV"/>
    <property type="match status" value="1"/>
</dbReference>
<dbReference type="Pfam" id="PF22697">
    <property type="entry name" value="SOS1_NGEF_PH"/>
    <property type="match status" value="1"/>
</dbReference>
<feature type="domain" description="Phorbol-ester/DAG-type" evidence="14">
    <location>
        <begin position="627"/>
        <end position="677"/>
    </location>
</feature>
<evidence type="ECO:0000256" key="6">
    <source>
        <dbReference type="ARBA" id="ARBA00022833"/>
    </source>
</evidence>
<dbReference type="InterPro" id="IPR001452">
    <property type="entry name" value="SH3_domain"/>
</dbReference>
<dbReference type="SUPFAM" id="SSF50729">
    <property type="entry name" value="PH domain-like"/>
    <property type="match status" value="1"/>
</dbReference>
<evidence type="ECO:0000259" key="13">
    <source>
        <dbReference type="PROSITE" id="PS50021"/>
    </source>
</evidence>
<evidence type="ECO:0000256" key="2">
    <source>
        <dbReference type="ARBA" id="ARBA00022553"/>
    </source>
</evidence>
<feature type="domain" description="SH3" evidence="11">
    <location>
        <begin position="881"/>
        <end position="942"/>
    </location>
</feature>
<dbReference type="InterPro" id="IPR055251">
    <property type="entry name" value="SOS1_NGEF_PH"/>
</dbReference>
<dbReference type="Gene3D" id="1.10.418.10">
    <property type="entry name" value="Calponin-like domain"/>
    <property type="match status" value="1"/>
</dbReference>
<dbReference type="InterPro" id="IPR046349">
    <property type="entry name" value="C1-like_sf"/>
</dbReference>
<dbReference type="Pfam" id="PF00307">
    <property type="entry name" value="CH"/>
    <property type="match status" value="1"/>
</dbReference>
<dbReference type="InterPro" id="IPR036860">
    <property type="entry name" value="SH2_dom_sf"/>
</dbReference>
<dbReference type="SUPFAM" id="SSF55550">
    <property type="entry name" value="SH2 domain"/>
    <property type="match status" value="1"/>
</dbReference>
<proteinExistence type="predicted"/>
<dbReference type="Gene3D" id="3.30.505.10">
    <property type="entry name" value="SH2 domain"/>
    <property type="match status" value="1"/>
</dbReference>
<evidence type="ECO:0000259" key="12">
    <source>
        <dbReference type="PROSITE" id="PS50010"/>
    </source>
</evidence>
<dbReference type="PROSITE" id="PS50081">
    <property type="entry name" value="ZF_DAG_PE_2"/>
    <property type="match status" value="1"/>
</dbReference>
<evidence type="ECO:0000313" key="15">
    <source>
        <dbReference type="EMBL" id="VDM60566.1"/>
    </source>
</evidence>
<dbReference type="PANTHER" id="PTHR45818:SF3">
    <property type="entry name" value="PROTEIN VAV"/>
    <property type="match status" value="1"/>
</dbReference>
<dbReference type="InterPro" id="IPR011993">
    <property type="entry name" value="PH-like_dom_sf"/>
</dbReference>
<dbReference type="SMART" id="SM00109">
    <property type="entry name" value="C1"/>
    <property type="match status" value="1"/>
</dbReference>
<keyword evidence="1 9" id="KW-0728">SH3 domain</keyword>
<dbReference type="OMA" id="TEVGWRT"/>
<dbReference type="InterPro" id="IPR000980">
    <property type="entry name" value="SH2"/>
</dbReference>
<dbReference type="PANTHER" id="PTHR45818">
    <property type="entry name" value="PROTEIN VAV"/>
    <property type="match status" value="1"/>
</dbReference>
<evidence type="ECO:0000256" key="5">
    <source>
        <dbReference type="ARBA" id="ARBA00022771"/>
    </source>
</evidence>
<keyword evidence="4" id="KW-0479">Metal-binding</keyword>
<dbReference type="SMART" id="SM00325">
    <property type="entry name" value="RhoGEF"/>
    <property type="match status" value="1"/>
</dbReference>
<evidence type="ECO:0000313" key="17">
    <source>
        <dbReference type="WBParaSite" id="ACOC_0000898001-mRNA-1"/>
    </source>
</evidence>
<evidence type="ECO:0000259" key="14">
    <source>
        <dbReference type="PROSITE" id="PS50081"/>
    </source>
</evidence>
<keyword evidence="5" id="KW-0863">Zinc-finger</keyword>
<dbReference type="Gene3D" id="2.30.29.30">
    <property type="entry name" value="Pleckstrin-homology domain (PH domain)/Phosphotyrosine-binding domain (PTB)"/>
    <property type="match status" value="1"/>
</dbReference>
<dbReference type="PROSITE" id="PS50001">
    <property type="entry name" value="SH2"/>
    <property type="match status" value="1"/>
</dbReference>
<keyword evidence="7 8" id="KW-0727">SH2 domain</keyword>
<keyword evidence="16" id="KW-1185">Reference proteome</keyword>
<evidence type="ECO:0000259" key="11">
    <source>
        <dbReference type="PROSITE" id="PS50002"/>
    </source>
</evidence>
<dbReference type="PROSITE" id="PS50002">
    <property type="entry name" value="SH3"/>
    <property type="match status" value="2"/>
</dbReference>
<dbReference type="SMART" id="SM00033">
    <property type="entry name" value="CH"/>
    <property type="match status" value="1"/>
</dbReference>
<dbReference type="PROSITE" id="PS50010">
    <property type="entry name" value="DH_2"/>
    <property type="match status" value="1"/>
</dbReference>
<gene>
    <name evidence="15" type="ORF">ACOC_LOCUS8981</name>
</gene>
<name>A0A0R3PTA2_ANGCS</name>
<dbReference type="SUPFAM" id="SSF50044">
    <property type="entry name" value="SH3-domain"/>
    <property type="match status" value="2"/>
</dbReference>
<dbReference type="SUPFAM" id="SSF47576">
    <property type="entry name" value="Calponin-homology domain, CH-domain"/>
    <property type="match status" value="1"/>
</dbReference>
<dbReference type="GO" id="GO:0005085">
    <property type="term" value="F:guanyl-nucleotide exchange factor activity"/>
    <property type="evidence" value="ECO:0007669"/>
    <property type="project" value="UniProtKB-KW"/>
</dbReference>
<dbReference type="WBParaSite" id="ACOC_0000898001-mRNA-1">
    <property type="protein sequence ID" value="ACOC_0000898001-mRNA-1"/>
    <property type="gene ID" value="ACOC_0000898001"/>
</dbReference>
<organism evidence="17">
    <name type="scientific">Angiostrongylus costaricensis</name>
    <name type="common">Nematode worm</name>
    <dbReference type="NCBI Taxonomy" id="334426"/>
    <lineage>
        <taxon>Eukaryota</taxon>
        <taxon>Metazoa</taxon>
        <taxon>Ecdysozoa</taxon>
        <taxon>Nematoda</taxon>
        <taxon>Chromadorea</taxon>
        <taxon>Rhabditida</taxon>
        <taxon>Rhabditina</taxon>
        <taxon>Rhabditomorpha</taxon>
        <taxon>Strongyloidea</taxon>
        <taxon>Metastrongylidae</taxon>
        <taxon>Angiostrongylus</taxon>
    </lineage>
</organism>
<sequence length="942" mass="108609">MCTAERNELWKECVRWMVDMGVLDQRLAPTNSMLEFATMLSAFKFGKRREGLFDILRFTVHMVIISFFEMFSRDGVLLCRLLNELSPECVEEKEIQRRPHMSEFTCHKNICLFLGACKTHFHLKQEQMFEAWELFRLQDFAKVLSVLSMLSYSEMALQKNVKPFPSTSSLSFSTVPPPRLHPPPEEEAIYRSLQDDLDKVDLGATVYDISPLKNDEEEPQFIYDHIVCRKDSQRRHDVWSSFSPSSKREHCMKELLDTEQNYVEKALNMIINKFYEPLQKVFREADHKLIFMNIMTLWNLHHSFYGDLRHAVLKTLGLIQSGEGRPNSLSLGNTIGDVFVQHKDKFIAYGPYCMGLGDSRARILELEKSDPVAKAKIYECTSSVNDNQFKLQDLLCLPMQRVLKYHILLLELIKTTSFDSPDRKSLELAKEAMDDVNSYVNEMKRDNETKQLIVEVQNSITELTMPEDVTLMDYGRLNADGEVRLAESTNQQFGKMKQRHVFIFDKVLIICKANRVGPKQMGSIVDFQNNTYTYKSAYIISELHPTLDNPMPDVKMGTISRWLRCFSKIASTNQYLLFLVREERACTQDSVRYLALAFKVLQQREKWLHHFELARGNVLPEQVDGTGHKVHYKSFNVDVPYKCGVCEKFLKGLFFQGYKCENCGGLLHKGCIALRPCAGRRQTTSVSHSNLSTNGMQWRQSCHGLSHGDQVVALSRYSANDAGFLQFEKDDIIEIVQNHGNGTFLGCLLTGRQNIGLVHSEHVRRVRANSVQGVNSSRDSPNAFSIDRKESTVLPRRMLANGMTPTPQQDYVNTEVSLQPWYMGELERADSEAKLKGTPNGTFLVRYSKNRQSYELVNYYRENNLCESFNSLNTTLKNAYRTCKLYRVIHDFDATEPKFLTLRKGDRLTLVDVIGEDRGWWKGQIADRVGFFPLSYVEPWKE</sequence>
<dbReference type="InterPro" id="IPR000219">
    <property type="entry name" value="DH_dom"/>
</dbReference>
<evidence type="ECO:0000256" key="7">
    <source>
        <dbReference type="ARBA" id="ARBA00022999"/>
    </source>
</evidence>
<keyword evidence="3" id="KW-0344">Guanine-nucleotide releasing factor</keyword>
<dbReference type="PRINTS" id="PR01887">
    <property type="entry name" value="SPECTRNALPHA"/>
</dbReference>
<evidence type="ECO:0000259" key="10">
    <source>
        <dbReference type="PROSITE" id="PS50001"/>
    </source>
</evidence>
<dbReference type="Gene3D" id="1.20.900.10">
    <property type="entry name" value="Dbl homology (DH) domain"/>
    <property type="match status" value="1"/>
</dbReference>
<accession>A0A0R3PTA2</accession>
<dbReference type="InterPro" id="IPR035899">
    <property type="entry name" value="DBL_dom_sf"/>
</dbReference>
<dbReference type="SUPFAM" id="SSF48065">
    <property type="entry name" value="DBL homology domain (DH-domain)"/>
    <property type="match status" value="1"/>
</dbReference>
<evidence type="ECO:0000256" key="8">
    <source>
        <dbReference type="PROSITE-ProRule" id="PRU00191"/>
    </source>
</evidence>
<dbReference type="Gene3D" id="2.30.30.40">
    <property type="entry name" value="SH3 Domains"/>
    <property type="match status" value="2"/>
</dbReference>
<feature type="domain" description="Calponin-homology (CH)" evidence="13">
    <location>
        <begin position="46"/>
        <end position="154"/>
    </location>
</feature>
<evidence type="ECO:0000256" key="9">
    <source>
        <dbReference type="PROSITE-ProRule" id="PRU00192"/>
    </source>
</evidence>
<dbReference type="Pfam" id="PF07653">
    <property type="entry name" value="SH3_2"/>
    <property type="match status" value="1"/>
</dbReference>
<evidence type="ECO:0000256" key="3">
    <source>
        <dbReference type="ARBA" id="ARBA00022658"/>
    </source>
</evidence>
<dbReference type="GO" id="GO:0016477">
    <property type="term" value="P:cell migration"/>
    <property type="evidence" value="ECO:0007669"/>
    <property type="project" value="TreeGrafter"/>
</dbReference>
<dbReference type="Pfam" id="PF00130">
    <property type="entry name" value="C1_1"/>
    <property type="match status" value="1"/>
</dbReference>
<dbReference type="InterPro" id="IPR036028">
    <property type="entry name" value="SH3-like_dom_sf"/>
</dbReference>
<protein>
    <submittedName>
        <fullName evidence="17">Guanine nucleotide exchange factor VAV2</fullName>
    </submittedName>
</protein>
<evidence type="ECO:0000256" key="1">
    <source>
        <dbReference type="ARBA" id="ARBA00022443"/>
    </source>
</evidence>
<dbReference type="PROSITE" id="PS50021">
    <property type="entry name" value="CH"/>
    <property type="match status" value="1"/>
</dbReference>
<dbReference type="SUPFAM" id="SSF57889">
    <property type="entry name" value="Cysteine-rich domain"/>
    <property type="match status" value="1"/>
</dbReference>
<feature type="domain" description="DH" evidence="12">
    <location>
        <begin position="247"/>
        <end position="443"/>
    </location>
</feature>
<dbReference type="GO" id="GO:0005737">
    <property type="term" value="C:cytoplasm"/>
    <property type="evidence" value="ECO:0007669"/>
    <property type="project" value="TreeGrafter"/>
</dbReference>
<dbReference type="InterPro" id="IPR036872">
    <property type="entry name" value="CH_dom_sf"/>
</dbReference>
<dbReference type="GO" id="GO:0008270">
    <property type="term" value="F:zinc ion binding"/>
    <property type="evidence" value="ECO:0007669"/>
    <property type="project" value="UniProtKB-KW"/>
</dbReference>
<reference evidence="15 16" key="2">
    <citation type="submission" date="2018-11" db="EMBL/GenBank/DDBJ databases">
        <authorList>
            <consortium name="Pathogen Informatics"/>
        </authorList>
    </citation>
    <scope>NUCLEOTIDE SEQUENCE [LARGE SCALE GENOMIC DNA]</scope>
    <source>
        <strain evidence="15 16">Costa Rica</strain>
    </source>
</reference>
<dbReference type="Proteomes" id="UP000267027">
    <property type="component" value="Unassembled WGS sequence"/>
</dbReference>